<dbReference type="PANTHER" id="PTHR48024:SF45">
    <property type="entry name" value="RNA BINDING DOMAIN PROTEIN"/>
    <property type="match status" value="1"/>
</dbReference>
<keyword evidence="6" id="KW-1185">Reference proteome</keyword>
<dbReference type="EMBL" id="VJMJ01000088">
    <property type="protein sequence ID" value="KAF0736675.1"/>
    <property type="molecule type" value="Genomic_DNA"/>
</dbReference>
<dbReference type="VEuPathDB" id="FungiDB:AeMF1_016926"/>
<evidence type="ECO:0000256" key="2">
    <source>
        <dbReference type="PROSITE-ProRule" id="PRU00176"/>
    </source>
</evidence>
<keyword evidence="1 2" id="KW-0694">RNA-binding</keyword>
<dbReference type="InterPro" id="IPR000504">
    <property type="entry name" value="RRM_dom"/>
</dbReference>
<dbReference type="PROSITE" id="PS50102">
    <property type="entry name" value="RRM"/>
    <property type="match status" value="2"/>
</dbReference>
<feature type="domain" description="RRM" evidence="4">
    <location>
        <begin position="254"/>
        <end position="331"/>
    </location>
</feature>
<feature type="domain" description="RRM" evidence="4">
    <location>
        <begin position="113"/>
        <end position="190"/>
    </location>
</feature>
<gene>
    <name evidence="5" type="ORF">Ae201684_007124</name>
</gene>
<evidence type="ECO:0000313" key="5">
    <source>
        <dbReference type="EMBL" id="KAF0736675.1"/>
    </source>
</evidence>
<dbReference type="OrthoDB" id="1875751at2759"/>
<dbReference type="SMART" id="SM00360">
    <property type="entry name" value="RRM"/>
    <property type="match status" value="2"/>
</dbReference>
<dbReference type="InterPro" id="IPR035979">
    <property type="entry name" value="RBD_domain_sf"/>
</dbReference>
<evidence type="ECO:0000313" key="6">
    <source>
        <dbReference type="Proteomes" id="UP000481153"/>
    </source>
</evidence>
<proteinExistence type="predicted"/>
<dbReference type="CDD" id="cd12325">
    <property type="entry name" value="RRM1_hnRNPA_hnRNPD_like"/>
    <property type="match status" value="1"/>
</dbReference>
<evidence type="ECO:0000259" key="4">
    <source>
        <dbReference type="PROSITE" id="PS50102"/>
    </source>
</evidence>
<reference evidence="5 6" key="1">
    <citation type="submission" date="2019-07" db="EMBL/GenBank/DDBJ databases">
        <title>Genomics analysis of Aphanomyces spp. identifies a new class of oomycete effector associated with host adaptation.</title>
        <authorList>
            <person name="Gaulin E."/>
        </authorList>
    </citation>
    <scope>NUCLEOTIDE SEQUENCE [LARGE SCALE GENOMIC DNA]</scope>
    <source>
        <strain evidence="5 6">ATCC 201684</strain>
    </source>
</reference>
<feature type="compositionally biased region" description="Pro residues" evidence="3">
    <location>
        <begin position="417"/>
        <end position="428"/>
    </location>
</feature>
<dbReference type="InterPro" id="IPR050886">
    <property type="entry name" value="RNA-binding_reg"/>
</dbReference>
<feature type="compositionally biased region" description="Basic and acidic residues" evidence="3">
    <location>
        <begin position="21"/>
        <end position="45"/>
    </location>
</feature>
<dbReference type="InterPro" id="IPR012677">
    <property type="entry name" value="Nucleotide-bd_a/b_plait_sf"/>
</dbReference>
<comment type="caution">
    <text evidence="5">The sequence shown here is derived from an EMBL/GenBank/DDBJ whole genome shotgun (WGS) entry which is preliminary data.</text>
</comment>
<feature type="compositionally biased region" description="Low complexity" evidence="3">
    <location>
        <begin position="194"/>
        <end position="203"/>
    </location>
</feature>
<feature type="region of interest" description="Disordered" evidence="3">
    <location>
        <begin position="331"/>
        <end position="365"/>
    </location>
</feature>
<evidence type="ECO:0000256" key="3">
    <source>
        <dbReference type="SAM" id="MobiDB-lite"/>
    </source>
</evidence>
<dbReference type="AlphaFoldDB" id="A0A6G0X9C4"/>
<feature type="compositionally biased region" description="Low complexity" evidence="3">
    <location>
        <begin position="1"/>
        <end position="13"/>
    </location>
</feature>
<dbReference type="SUPFAM" id="SSF54928">
    <property type="entry name" value="RNA-binding domain, RBD"/>
    <property type="match status" value="2"/>
</dbReference>
<dbReference type="GO" id="GO:0005634">
    <property type="term" value="C:nucleus"/>
    <property type="evidence" value="ECO:0007669"/>
    <property type="project" value="TreeGrafter"/>
</dbReference>
<dbReference type="Proteomes" id="UP000481153">
    <property type="component" value="Unassembled WGS sequence"/>
</dbReference>
<dbReference type="PANTHER" id="PTHR48024">
    <property type="entry name" value="GEO13361P1-RELATED"/>
    <property type="match status" value="1"/>
</dbReference>
<accession>A0A6G0X9C4</accession>
<dbReference type="GO" id="GO:0003723">
    <property type="term" value="F:RNA binding"/>
    <property type="evidence" value="ECO:0007669"/>
    <property type="project" value="UniProtKB-UniRule"/>
</dbReference>
<feature type="region of interest" description="Disordered" evidence="3">
    <location>
        <begin position="1"/>
        <end position="45"/>
    </location>
</feature>
<feature type="compositionally biased region" description="Basic residues" evidence="3">
    <location>
        <begin position="204"/>
        <end position="213"/>
    </location>
</feature>
<sequence length="428" mass="47300">MSSSPKSTSPSTSADNTASERGIRDHERGYYLPEELKRDETSKKRKLETVDHDDALFNGHVPSIEETEAKTITKLLGPFTRDQLESILVHAALQHESIFNEIRTMASVDVAHRKLFVRGLSWDTTTPSLQDYFAKFGKIEECTVIMDRNTGKSKGFGFVTYEDMESADRALQAQPHEIDGRKCQCNLAAMPETSSSSSSSSSGKHSKSQHHNHNGGSTTHAPPQPAGPPPQPPIPQGPSPQSYVDGPPGDESERKLFVRGLDYNTHTDTVTAEFKKYGDLDEVTIAKDRQTGKSKGFAFIVFRHQASAKRALAQPQKVIDGRTIHCNLASQKQGANSGGHRPPALPQPHQQPVPHQQHLLPPQPPAVMPHHLQYVQAPYMSYTTAAAPMQYDMYHMMYPPMPPPPPGAVYYPQQQQQPPPPPTSKPTQ</sequence>
<dbReference type="Pfam" id="PF00076">
    <property type="entry name" value="RRM_1"/>
    <property type="match status" value="2"/>
</dbReference>
<protein>
    <recommendedName>
        <fullName evidence="4">RRM domain-containing protein</fullName>
    </recommendedName>
</protein>
<feature type="region of interest" description="Disordered" evidence="3">
    <location>
        <begin position="190"/>
        <end position="253"/>
    </location>
</feature>
<feature type="compositionally biased region" description="Pro residues" evidence="3">
    <location>
        <begin position="222"/>
        <end position="238"/>
    </location>
</feature>
<organism evidence="5 6">
    <name type="scientific">Aphanomyces euteiches</name>
    <dbReference type="NCBI Taxonomy" id="100861"/>
    <lineage>
        <taxon>Eukaryota</taxon>
        <taxon>Sar</taxon>
        <taxon>Stramenopiles</taxon>
        <taxon>Oomycota</taxon>
        <taxon>Saprolegniomycetes</taxon>
        <taxon>Saprolegniales</taxon>
        <taxon>Verrucalvaceae</taxon>
        <taxon>Aphanomyces</taxon>
    </lineage>
</organism>
<name>A0A6G0X9C4_9STRA</name>
<dbReference type="Gene3D" id="3.30.70.330">
    <property type="match status" value="2"/>
</dbReference>
<evidence type="ECO:0000256" key="1">
    <source>
        <dbReference type="ARBA" id="ARBA00022884"/>
    </source>
</evidence>
<feature type="region of interest" description="Disordered" evidence="3">
    <location>
        <begin position="404"/>
        <end position="428"/>
    </location>
</feature>